<dbReference type="AlphaFoldDB" id="A0A2N3QE90"/>
<evidence type="ECO:0000313" key="2">
    <source>
        <dbReference type="EMBL" id="PKU88396.1"/>
    </source>
</evidence>
<feature type="transmembrane region" description="Helical" evidence="1">
    <location>
        <begin position="6"/>
        <end position="22"/>
    </location>
</feature>
<keyword evidence="1" id="KW-0472">Membrane</keyword>
<keyword evidence="1" id="KW-0812">Transmembrane</keyword>
<feature type="transmembrane region" description="Helical" evidence="1">
    <location>
        <begin position="246"/>
        <end position="266"/>
    </location>
</feature>
<keyword evidence="1" id="KW-1133">Transmembrane helix</keyword>
<comment type="caution">
    <text evidence="2">The sequence shown here is derived from an EMBL/GenBank/DDBJ whole genome shotgun (WGS) entry which is preliminary data.</text>
</comment>
<evidence type="ECO:0000256" key="1">
    <source>
        <dbReference type="SAM" id="Phobius"/>
    </source>
</evidence>
<accession>A0A2N3QE90</accession>
<sequence>MAIYYGILGWLALCAVILRYFQERPRKVLSFLSTVIPLTVIAAGRGMTVGTDTVQYSHAVQVLQGLGYPQFESRNLYTNYEFGFTLLLRFCSLFHDPVRVMIVISSLIILVIPFLVISLISDNPQYAYLVYYLLTGYYVNLNLMRQSLAISFIYLAIYCIYKGSAALSYVFLLMGSFFHLTIFFVFLIIFLSSYIIEKNTVKWVTIIGSLLLFILGRFLPALFTSIGKYGSYATHGERFLVGSRTTPLLMIMLFGFILMLLVYNYNEYDDKFIAFQRKRSVLYGEKRIYNASIYSCILGVWLGVCSLYINLFHRFMYNIFPFIILVIPVIYVYSKKRDMLIYKVMGSAILALFFVAFQFVPKDWFGIDPYVWA</sequence>
<gene>
    <name evidence="2" type="ORF">CQR46_1689</name>
</gene>
<feature type="transmembrane region" description="Helical" evidence="1">
    <location>
        <begin position="177"/>
        <end position="196"/>
    </location>
</feature>
<proteinExistence type="predicted"/>
<organism evidence="2 3">
    <name type="scientific">Bifidobacterium pseudolongum subsp. globosum</name>
    <dbReference type="NCBI Taxonomy" id="1690"/>
    <lineage>
        <taxon>Bacteria</taxon>
        <taxon>Bacillati</taxon>
        <taxon>Actinomycetota</taxon>
        <taxon>Actinomycetes</taxon>
        <taxon>Bifidobacteriales</taxon>
        <taxon>Bifidobacteriaceae</taxon>
        <taxon>Bifidobacterium</taxon>
    </lineage>
</organism>
<dbReference type="EMBL" id="PCGZ01000014">
    <property type="protein sequence ID" value="PKU88396.1"/>
    <property type="molecule type" value="Genomic_DNA"/>
</dbReference>
<reference evidence="2 3" key="1">
    <citation type="submission" date="2017-10" db="EMBL/GenBank/DDBJ databases">
        <title>Bifidobacterium genomics.</title>
        <authorList>
            <person name="Lugli G.A."/>
            <person name="Milani C."/>
            <person name="Mancabelli L."/>
        </authorList>
    </citation>
    <scope>NUCLEOTIDE SEQUENCE [LARGE SCALE GENOMIC DNA]</scope>
    <source>
        <strain evidence="2 3">1524B</strain>
    </source>
</reference>
<feature type="transmembrane region" description="Helical" evidence="1">
    <location>
        <begin position="340"/>
        <end position="360"/>
    </location>
</feature>
<dbReference type="InterPro" id="IPR049458">
    <property type="entry name" value="EpsG-like"/>
</dbReference>
<name>A0A2N3QE90_9BIFI</name>
<feature type="transmembrane region" description="Helical" evidence="1">
    <location>
        <begin position="315"/>
        <end position="333"/>
    </location>
</feature>
<feature type="transmembrane region" description="Helical" evidence="1">
    <location>
        <begin position="287"/>
        <end position="309"/>
    </location>
</feature>
<feature type="transmembrane region" description="Helical" evidence="1">
    <location>
        <begin position="98"/>
        <end position="120"/>
    </location>
</feature>
<feature type="transmembrane region" description="Helical" evidence="1">
    <location>
        <begin position="126"/>
        <end position="144"/>
    </location>
</feature>
<feature type="transmembrane region" description="Helical" evidence="1">
    <location>
        <begin position="203"/>
        <end position="226"/>
    </location>
</feature>
<dbReference type="Proteomes" id="UP000233730">
    <property type="component" value="Unassembled WGS sequence"/>
</dbReference>
<protein>
    <submittedName>
        <fullName evidence="2">EpsG family</fullName>
    </submittedName>
</protein>
<evidence type="ECO:0000313" key="3">
    <source>
        <dbReference type="Proteomes" id="UP000233730"/>
    </source>
</evidence>
<dbReference type="RefSeq" id="WP_101430400.1">
    <property type="nucleotide sequence ID" value="NZ_PCGZ01000014.1"/>
</dbReference>
<dbReference type="Pfam" id="PF14897">
    <property type="entry name" value="EpsG"/>
    <property type="match status" value="1"/>
</dbReference>